<name>A0A087U8S4_STEMI</name>
<proteinExistence type="predicted"/>
<organism evidence="1 2">
    <name type="scientific">Stegodyphus mimosarum</name>
    <name type="common">African social velvet spider</name>
    <dbReference type="NCBI Taxonomy" id="407821"/>
    <lineage>
        <taxon>Eukaryota</taxon>
        <taxon>Metazoa</taxon>
        <taxon>Ecdysozoa</taxon>
        <taxon>Arthropoda</taxon>
        <taxon>Chelicerata</taxon>
        <taxon>Arachnida</taxon>
        <taxon>Araneae</taxon>
        <taxon>Araneomorphae</taxon>
        <taxon>Entelegynae</taxon>
        <taxon>Eresoidea</taxon>
        <taxon>Eresidae</taxon>
        <taxon>Stegodyphus</taxon>
    </lineage>
</organism>
<accession>A0A087U8S4</accession>
<feature type="non-terminal residue" evidence="1">
    <location>
        <position position="121"/>
    </location>
</feature>
<gene>
    <name evidence="1" type="ORF">X975_07894</name>
</gene>
<keyword evidence="2" id="KW-1185">Reference proteome</keyword>
<evidence type="ECO:0000313" key="2">
    <source>
        <dbReference type="Proteomes" id="UP000054359"/>
    </source>
</evidence>
<dbReference type="Proteomes" id="UP000054359">
    <property type="component" value="Unassembled WGS sequence"/>
</dbReference>
<dbReference type="AlphaFoldDB" id="A0A087U8S4"/>
<reference evidence="1 2" key="1">
    <citation type="submission" date="2013-11" db="EMBL/GenBank/DDBJ databases">
        <title>Genome sequencing of Stegodyphus mimosarum.</title>
        <authorList>
            <person name="Bechsgaard J."/>
        </authorList>
    </citation>
    <scope>NUCLEOTIDE SEQUENCE [LARGE SCALE GENOMIC DNA]</scope>
</reference>
<sequence length="121" mass="13726">MTDGRDFEVQATEESQEIIELHNPPLSHSKRCTPGTTNLNKKHKHELVFTAATTTLESISAILKSKENNPDPLSQFGSYLSSELKQIQDPQLLTDTKFKMLQILRDSQTEQNKLNSMNVKK</sequence>
<protein>
    <submittedName>
        <fullName evidence="1">Uncharacterized protein</fullName>
    </submittedName>
</protein>
<evidence type="ECO:0000313" key="1">
    <source>
        <dbReference type="EMBL" id="KFM73763.1"/>
    </source>
</evidence>
<dbReference type="EMBL" id="KK118749">
    <property type="protein sequence ID" value="KFM73763.1"/>
    <property type="molecule type" value="Genomic_DNA"/>
</dbReference>
<dbReference type="OrthoDB" id="8881252at2759"/>